<name>A0A2J8LI64_PANTR</name>
<evidence type="ECO:0000313" key="3">
    <source>
        <dbReference type="Proteomes" id="UP000236370"/>
    </source>
</evidence>
<proteinExistence type="predicted"/>
<comment type="caution">
    <text evidence="2">The sequence shown here is derived from an EMBL/GenBank/DDBJ whole genome shotgun (WGS) entry which is preliminary data.</text>
</comment>
<protein>
    <submittedName>
        <fullName evidence="2">SUPT6H isoform 4</fullName>
    </submittedName>
</protein>
<dbReference type="EMBL" id="NBAG03000289">
    <property type="protein sequence ID" value="PNI46953.1"/>
    <property type="molecule type" value="Genomic_DNA"/>
</dbReference>
<gene>
    <name evidence="2" type="ORF">CK820_G0028440</name>
</gene>
<organism evidence="2 3">
    <name type="scientific">Pan troglodytes</name>
    <name type="common">Chimpanzee</name>
    <dbReference type="NCBI Taxonomy" id="9598"/>
    <lineage>
        <taxon>Eukaryota</taxon>
        <taxon>Metazoa</taxon>
        <taxon>Chordata</taxon>
        <taxon>Craniata</taxon>
        <taxon>Vertebrata</taxon>
        <taxon>Euteleostomi</taxon>
        <taxon>Mammalia</taxon>
        <taxon>Eutheria</taxon>
        <taxon>Euarchontoglires</taxon>
        <taxon>Primates</taxon>
        <taxon>Haplorrhini</taxon>
        <taxon>Catarrhini</taxon>
        <taxon>Hominidae</taxon>
        <taxon>Pan</taxon>
    </lineage>
</organism>
<feature type="compositionally biased region" description="Acidic residues" evidence="1">
    <location>
        <begin position="1"/>
        <end position="21"/>
    </location>
</feature>
<feature type="region of interest" description="Disordered" evidence="1">
    <location>
        <begin position="1"/>
        <end position="53"/>
    </location>
</feature>
<sequence length="53" mass="5917">MSDFVESEAEESEEEYNDEGEVVPRVTKKFVEEEDDGEEAPASSFSPLLLSFG</sequence>
<feature type="compositionally biased region" description="Low complexity" evidence="1">
    <location>
        <begin position="40"/>
        <end position="53"/>
    </location>
</feature>
<dbReference type="Proteomes" id="UP000236370">
    <property type="component" value="Unassembled WGS sequence"/>
</dbReference>
<evidence type="ECO:0000313" key="2">
    <source>
        <dbReference type="EMBL" id="PNI46953.1"/>
    </source>
</evidence>
<accession>A0A2J8LI64</accession>
<reference evidence="2 3" key="1">
    <citation type="submission" date="2017-12" db="EMBL/GenBank/DDBJ databases">
        <title>High-resolution comparative analysis of great ape genomes.</title>
        <authorList>
            <person name="Pollen A."/>
            <person name="Hastie A."/>
            <person name="Hormozdiari F."/>
            <person name="Dougherty M."/>
            <person name="Liu R."/>
            <person name="Chaisson M."/>
            <person name="Hoppe E."/>
            <person name="Hill C."/>
            <person name="Pang A."/>
            <person name="Hillier L."/>
            <person name="Baker C."/>
            <person name="Armstrong J."/>
            <person name="Shendure J."/>
            <person name="Paten B."/>
            <person name="Wilson R."/>
            <person name="Chao H."/>
            <person name="Schneider V."/>
            <person name="Ventura M."/>
            <person name="Kronenberg Z."/>
            <person name="Murali S."/>
            <person name="Gordon D."/>
            <person name="Cantsilieris S."/>
            <person name="Munson K."/>
            <person name="Nelson B."/>
            <person name="Raja A."/>
            <person name="Underwood J."/>
            <person name="Diekhans M."/>
            <person name="Fiddes I."/>
            <person name="Haussler D."/>
            <person name="Eichler E."/>
        </authorList>
    </citation>
    <scope>NUCLEOTIDE SEQUENCE [LARGE SCALE GENOMIC DNA]</scope>
    <source>
        <strain evidence="2">Yerkes chimp pedigree #C0471</strain>
    </source>
</reference>
<dbReference type="AlphaFoldDB" id="A0A2J8LI64"/>
<evidence type="ECO:0000256" key="1">
    <source>
        <dbReference type="SAM" id="MobiDB-lite"/>
    </source>
</evidence>